<evidence type="ECO:0000259" key="7">
    <source>
        <dbReference type="PROSITE" id="PS51918"/>
    </source>
</evidence>
<keyword evidence="2" id="KW-0004">4Fe-4S</keyword>
<keyword evidence="6" id="KW-0411">Iron-sulfur</keyword>
<dbReference type="InterPro" id="IPR012840">
    <property type="entry name" value="NrdG2"/>
</dbReference>
<gene>
    <name evidence="8" type="ORF">GH811_03725</name>
</gene>
<dbReference type="PROSITE" id="PS51918">
    <property type="entry name" value="RADICAL_SAM"/>
    <property type="match status" value="1"/>
</dbReference>
<name>A0ABR6YU63_9FIRM</name>
<keyword evidence="5" id="KW-0408">Iron</keyword>
<dbReference type="InterPro" id="IPR007197">
    <property type="entry name" value="rSAM"/>
</dbReference>
<reference evidence="8 9" key="1">
    <citation type="journal article" date="2020" name="mSystems">
        <title>Defining Genomic and Predicted Metabolic Features of the Acetobacterium Genus.</title>
        <authorList>
            <person name="Ross D.E."/>
            <person name="Marshall C.W."/>
            <person name="Gulliver D."/>
            <person name="May H.D."/>
            <person name="Norman R.S."/>
        </authorList>
    </citation>
    <scope>NUCLEOTIDE SEQUENCE [LARGE SCALE GENOMIC DNA]</scope>
    <source>
        <strain evidence="8 9">DSM 4132</strain>
    </source>
</reference>
<keyword evidence="4" id="KW-0479">Metal-binding</keyword>
<proteinExistence type="predicted"/>
<dbReference type="Proteomes" id="UP000622405">
    <property type="component" value="Unassembled WGS sequence"/>
</dbReference>
<dbReference type="NCBIfam" id="TIGR02495">
    <property type="entry name" value="NrdG2"/>
    <property type="match status" value="1"/>
</dbReference>
<keyword evidence="9" id="KW-1185">Reference proteome</keyword>
<dbReference type="SFLD" id="SFLDG01094">
    <property type="entry name" value="Uncharacterised_Radical_SAM_Su"/>
    <property type="match status" value="1"/>
</dbReference>
<keyword evidence="3" id="KW-0949">S-adenosyl-L-methionine</keyword>
<sequence length="230" mass="25890">MNIGGFQRLSLLDYPDKTCCTIFTVGCNYRCPFCHNASIIQNQFPEKGILQEEVIDFLKRRKGLLDGVCITGGEPLLQESVGSFIEEIKSLGFLVKLDTNGSLPKKLKQLIETGLVDYVAMDIKNSPDSYGQTIGINNYNLDLIKESVDLLLSNIVPYEFRTTVVRQLHTSKDMLAIAQWLKGAEHYYLQNFVDSGDILESGLSGFSREEMQDFQELIRPIIPSVELRGI</sequence>
<evidence type="ECO:0000256" key="3">
    <source>
        <dbReference type="ARBA" id="ARBA00022691"/>
    </source>
</evidence>
<dbReference type="PANTHER" id="PTHR30352:SF13">
    <property type="entry name" value="GLYCYL-RADICAL ENZYME ACTIVATING ENZYME YJJW-RELATED"/>
    <property type="match status" value="1"/>
</dbReference>
<dbReference type="CDD" id="cd01335">
    <property type="entry name" value="Radical_SAM"/>
    <property type="match status" value="1"/>
</dbReference>
<feature type="domain" description="Radical SAM core" evidence="7">
    <location>
        <begin position="12"/>
        <end position="230"/>
    </location>
</feature>
<evidence type="ECO:0000256" key="1">
    <source>
        <dbReference type="ARBA" id="ARBA00001966"/>
    </source>
</evidence>
<comment type="cofactor">
    <cofactor evidence="1">
        <name>[4Fe-4S] cluster</name>
        <dbReference type="ChEBI" id="CHEBI:49883"/>
    </cofactor>
</comment>
<accession>A0ABR6YU63</accession>
<dbReference type="RefSeq" id="WP_186893328.1">
    <property type="nucleotide sequence ID" value="NZ_WJBE01000002.1"/>
</dbReference>
<evidence type="ECO:0000256" key="4">
    <source>
        <dbReference type="ARBA" id="ARBA00022723"/>
    </source>
</evidence>
<dbReference type="EMBL" id="WJBE01000002">
    <property type="protein sequence ID" value="MBC3898722.1"/>
    <property type="molecule type" value="Genomic_DNA"/>
</dbReference>
<evidence type="ECO:0000313" key="8">
    <source>
        <dbReference type="EMBL" id="MBC3898722.1"/>
    </source>
</evidence>
<dbReference type="PANTHER" id="PTHR30352">
    <property type="entry name" value="PYRUVATE FORMATE-LYASE-ACTIVATING ENZYME"/>
    <property type="match status" value="1"/>
</dbReference>
<protein>
    <submittedName>
        <fullName evidence="8">Anaerobic ribonucleoside-triphosphate reductase activating protein</fullName>
    </submittedName>
</protein>
<comment type="caution">
    <text evidence="8">The sequence shown here is derived from an EMBL/GenBank/DDBJ whole genome shotgun (WGS) entry which is preliminary data.</text>
</comment>
<organism evidence="8 9">
    <name type="scientific">Acetobacterium malicum</name>
    <dbReference type="NCBI Taxonomy" id="52692"/>
    <lineage>
        <taxon>Bacteria</taxon>
        <taxon>Bacillati</taxon>
        <taxon>Bacillota</taxon>
        <taxon>Clostridia</taxon>
        <taxon>Eubacteriales</taxon>
        <taxon>Eubacteriaceae</taxon>
        <taxon>Acetobacterium</taxon>
    </lineage>
</organism>
<evidence type="ECO:0000256" key="5">
    <source>
        <dbReference type="ARBA" id="ARBA00023004"/>
    </source>
</evidence>
<evidence type="ECO:0000313" key="9">
    <source>
        <dbReference type="Proteomes" id="UP000622405"/>
    </source>
</evidence>
<dbReference type="InterPro" id="IPR058240">
    <property type="entry name" value="rSAM_sf"/>
</dbReference>
<evidence type="ECO:0000256" key="6">
    <source>
        <dbReference type="ARBA" id="ARBA00023014"/>
    </source>
</evidence>
<dbReference type="InterPro" id="IPR013785">
    <property type="entry name" value="Aldolase_TIM"/>
</dbReference>
<dbReference type="Pfam" id="PF04055">
    <property type="entry name" value="Radical_SAM"/>
    <property type="match status" value="1"/>
</dbReference>
<dbReference type="SUPFAM" id="SSF102114">
    <property type="entry name" value="Radical SAM enzymes"/>
    <property type="match status" value="1"/>
</dbReference>
<evidence type="ECO:0000256" key="2">
    <source>
        <dbReference type="ARBA" id="ARBA00022485"/>
    </source>
</evidence>
<dbReference type="Gene3D" id="3.20.20.70">
    <property type="entry name" value="Aldolase class I"/>
    <property type="match status" value="1"/>
</dbReference>
<dbReference type="SFLD" id="SFLDS00029">
    <property type="entry name" value="Radical_SAM"/>
    <property type="match status" value="1"/>
</dbReference>
<dbReference type="InterPro" id="IPR034457">
    <property type="entry name" value="Organic_radical-activating"/>
</dbReference>